<dbReference type="PROSITE" id="PS51449">
    <property type="entry name" value="MTTASE_N"/>
    <property type="match status" value="1"/>
</dbReference>
<dbReference type="InterPro" id="IPR038135">
    <property type="entry name" value="Methylthiotransferase_N_sf"/>
</dbReference>
<keyword evidence="6" id="KW-0479">Metal-binding</keyword>
<dbReference type="InterPro" id="IPR006638">
    <property type="entry name" value="Elp3/MiaA/NifB-like_rSAM"/>
</dbReference>
<organism evidence="17">
    <name type="scientific">uncultured Chloroflexota bacterium</name>
    <dbReference type="NCBI Taxonomy" id="166587"/>
    <lineage>
        <taxon>Bacteria</taxon>
        <taxon>Bacillati</taxon>
        <taxon>Chloroflexota</taxon>
        <taxon>environmental samples</taxon>
    </lineage>
</organism>
<evidence type="ECO:0000256" key="9">
    <source>
        <dbReference type="ARBA" id="ARBA00033765"/>
    </source>
</evidence>
<dbReference type="InterPro" id="IPR005839">
    <property type="entry name" value="Methylthiotransferase"/>
</dbReference>
<dbReference type="FunFam" id="3.40.50.12160:FF:000003">
    <property type="entry name" value="CDK5 regulatory subunit-associated protein 1"/>
    <property type="match status" value="1"/>
</dbReference>
<dbReference type="GO" id="GO:0035597">
    <property type="term" value="F:tRNA-2-methylthio-N(6)-dimethylallyladenosine(37) synthase activity"/>
    <property type="evidence" value="ECO:0007669"/>
    <property type="project" value="UniProtKB-EC"/>
</dbReference>
<dbReference type="Pfam" id="PF01938">
    <property type="entry name" value="TRAM"/>
    <property type="match status" value="1"/>
</dbReference>
<dbReference type="SMART" id="SM00729">
    <property type="entry name" value="Elp3"/>
    <property type="match status" value="1"/>
</dbReference>
<dbReference type="NCBIfam" id="TIGR00089">
    <property type="entry name" value="MiaB/RimO family radical SAM methylthiotransferase"/>
    <property type="match status" value="1"/>
</dbReference>
<feature type="domain" description="Radical SAM core" evidence="16">
    <location>
        <begin position="142"/>
        <end position="373"/>
    </location>
</feature>
<dbReference type="AlphaFoldDB" id="A0A6J4JZ01"/>
<comment type="function">
    <text evidence="2">Catalyzes the methylthiolation of N6-(dimethylallyl)adenosine (i(6)A), leading to the formation of 2-methylthio-N6-(dimethylallyl)adenosine (ms(2)i(6)A) at position 37 in tRNAs that read codons beginning with uridine.</text>
</comment>
<dbReference type="FunFam" id="3.80.30.20:FF:000001">
    <property type="entry name" value="tRNA-2-methylthio-N(6)-dimethylallyladenosine synthase 2"/>
    <property type="match status" value="1"/>
</dbReference>
<keyword evidence="8" id="KW-0411">Iron-sulfur</keyword>
<evidence type="ECO:0000256" key="5">
    <source>
        <dbReference type="ARBA" id="ARBA00022691"/>
    </source>
</evidence>
<evidence type="ECO:0000256" key="10">
    <source>
        <dbReference type="ARBA" id="ARBA00051425"/>
    </source>
</evidence>
<feature type="compositionally biased region" description="Gly residues" evidence="14">
    <location>
        <begin position="412"/>
        <end position="423"/>
    </location>
</feature>
<dbReference type="PANTHER" id="PTHR43020:SF2">
    <property type="entry name" value="MITOCHONDRIAL TRNA METHYLTHIOTRANSFERASE CDK5RAP1"/>
    <property type="match status" value="1"/>
</dbReference>
<evidence type="ECO:0000256" key="2">
    <source>
        <dbReference type="ARBA" id="ARBA00003234"/>
    </source>
</evidence>
<dbReference type="SFLD" id="SFLDS00029">
    <property type="entry name" value="Radical_SAM"/>
    <property type="match status" value="1"/>
</dbReference>
<evidence type="ECO:0000256" key="6">
    <source>
        <dbReference type="ARBA" id="ARBA00022723"/>
    </source>
</evidence>
<dbReference type="SUPFAM" id="SSF102114">
    <property type="entry name" value="Radical SAM enzymes"/>
    <property type="match status" value="1"/>
</dbReference>
<evidence type="ECO:0000256" key="4">
    <source>
        <dbReference type="ARBA" id="ARBA00022679"/>
    </source>
</evidence>
<evidence type="ECO:0000259" key="15">
    <source>
        <dbReference type="PROSITE" id="PS51449"/>
    </source>
</evidence>
<dbReference type="InterPro" id="IPR002792">
    <property type="entry name" value="TRAM_dom"/>
</dbReference>
<dbReference type="InterPro" id="IPR058240">
    <property type="entry name" value="rSAM_sf"/>
</dbReference>
<keyword evidence="7" id="KW-0408">Iron</keyword>
<sequence length="489" mass="54271">MNYHFWVIGCQMNVADSERIARTLNEHGHRQVGTAEDADVVLLTSCTVRQGAEDRLWGELGKLGKLKKARPDLVVGVTGCVTDGNVDGFLKKASMVDLYVNPRRPEELLQYLDERGLIDSPDWGDLQPEKLGAGGSIATERVSQAVSRYVPVIYGCNYNCTYCIVPYTRGVQNSRRPEEILEESRWLLAEGAKEIVLLGQTVDAYGEDLDPPTRLSDLLYKLNDLPGLERIRFLTSHPNHMTDDLIDAVAALPKVCEHINLPFQAGDDAILKKMARRYKAQHYRDLVDRIKERVPNAGLSSDVIVGFCGETEAQFERTLDMLRYVRFDVVHVAAYSPRRSTPSERLWEDDVQREEKKRRLHALEQLQAQIAAEKNAALDGAIVEVLVEGPSERKGASNGTLGEAGTPPPLPGGEGRGEGGLGGDHTLRPAATTRWGGRTRSNKLVFFDAAYDPTGQLVKVLVDRTNPWYLEGQLLTPAPARSRRLPVLA</sequence>
<dbReference type="Gene3D" id="3.40.50.12160">
    <property type="entry name" value="Methylthiotransferase, N-terminal domain"/>
    <property type="match status" value="1"/>
</dbReference>
<dbReference type="GO" id="GO:0046872">
    <property type="term" value="F:metal ion binding"/>
    <property type="evidence" value="ECO:0007669"/>
    <property type="project" value="UniProtKB-KW"/>
</dbReference>
<keyword evidence="5" id="KW-0949">S-adenosyl-L-methionine</keyword>
<proteinExistence type="predicted"/>
<dbReference type="NCBIfam" id="TIGR01574">
    <property type="entry name" value="miaB-methiolase"/>
    <property type="match status" value="1"/>
</dbReference>
<evidence type="ECO:0000256" key="1">
    <source>
        <dbReference type="ARBA" id="ARBA00001966"/>
    </source>
</evidence>
<dbReference type="Pfam" id="PF00919">
    <property type="entry name" value="UPF0004"/>
    <property type="match status" value="1"/>
</dbReference>
<dbReference type="SFLD" id="SFLDG01061">
    <property type="entry name" value="methylthiotransferase"/>
    <property type="match status" value="1"/>
</dbReference>
<name>A0A6J4JZ01_9CHLR</name>
<dbReference type="SFLD" id="SFLDG01082">
    <property type="entry name" value="B12-binding_domain_containing"/>
    <property type="match status" value="1"/>
</dbReference>
<keyword evidence="4 17" id="KW-0808">Transferase</keyword>
<evidence type="ECO:0000256" key="14">
    <source>
        <dbReference type="SAM" id="MobiDB-lite"/>
    </source>
</evidence>
<feature type="domain" description="MTTase N-terminal" evidence="15">
    <location>
        <begin position="1"/>
        <end position="117"/>
    </location>
</feature>
<evidence type="ECO:0000256" key="8">
    <source>
        <dbReference type="ARBA" id="ARBA00023014"/>
    </source>
</evidence>
<evidence type="ECO:0000313" key="17">
    <source>
        <dbReference type="EMBL" id="CAA9291177.1"/>
    </source>
</evidence>
<reference evidence="17" key="1">
    <citation type="submission" date="2020-02" db="EMBL/GenBank/DDBJ databases">
        <authorList>
            <person name="Meier V. D."/>
        </authorList>
    </citation>
    <scope>NUCLEOTIDE SEQUENCE</scope>
    <source>
        <strain evidence="17">AVDCRST_MAG77</strain>
    </source>
</reference>
<dbReference type="GO" id="GO:0051539">
    <property type="term" value="F:4 iron, 4 sulfur cluster binding"/>
    <property type="evidence" value="ECO:0007669"/>
    <property type="project" value="UniProtKB-KW"/>
</dbReference>
<evidence type="ECO:0000259" key="16">
    <source>
        <dbReference type="PROSITE" id="PS51918"/>
    </source>
</evidence>
<gene>
    <name evidence="17" type="ORF">AVDCRST_MAG77-4742</name>
</gene>
<accession>A0A6J4JZ01</accession>
<dbReference type="EMBL" id="CADCTC010000251">
    <property type="protein sequence ID" value="CAA9291177.1"/>
    <property type="molecule type" value="Genomic_DNA"/>
</dbReference>
<dbReference type="EC" id="2.8.4.3" evidence="9"/>
<keyword evidence="3" id="KW-0004">4Fe-4S</keyword>
<evidence type="ECO:0000256" key="7">
    <source>
        <dbReference type="ARBA" id="ARBA00023004"/>
    </source>
</evidence>
<feature type="region of interest" description="Disordered" evidence="14">
    <location>
        <begin position="392"/>
        <end position="435"/>
    </location>
</feature>
<evidence type="ECO:0000256" key="12">
    <source>
        <dbReference type="ARBA" id="ARBA00080698"/>
    </source>
</evidence>
<protein>
    <recommendedName>
        <fullName evidence="11">tRNA-2-methylthio-N(6)-dimethylallyladenosine synthase</fullName>
        <ecNumber evidence="9">2.8.4.3</ecNumber>
    </recommendedName>
    <alternativeName>
        <fullName evidence="13">(Dimethylallyl)adenosine tRNA methylthiotransferase MiaB</fullName>
    </alternativeName>
    <alternativeName>
        <fullName evidence="12">tRNA-i(6)A37 methylthiotransferase</fullName>
    </alternativeName>
</protein>
<comment type="cofactor">
    <cofactor evidence="1">
        <name>[4Fe-4S] cluster</name>
        <dbReference type="ChEBI" id="CHEBI:49883"/>
    </cofactor>
</comment>
<dbReference type="InterPro" id="IPR007197">
    <property type="entry name" value="rSAM"/>
</dbReference>
<dbReference type="CDD" id="cd01335">
    <property type="entry name" value="Radical_SAM"/>
    <property type="match status" value="1"/>
</dbReference>
<comment type="catalytic activity">
    <reaction evidence="10">
        <text>N(6)-dimethylallyladenosine(37) in tRNA + (sulfur carrier)-SH + AH2 + 2 S-adenosyl-L-methionine = 2-methylsulfanyl-N(6)-dimethylallyladenosine(37) in tRNA + (sulfur carrier)-H + 5'-deoxyadenosine + L-methionine + A + S-adenosyl-L-homocysteine + 2 H(+)</text>
        <dbReference type="Rhea" id="RHEA:37067"/>
        <dbReference type="Rhea" id="RHEA-COMP:10375"/>
        <dbReference type="Rhea" id="RHEA-COMP:10376"/>
        <dbReference type="Rhea" id="RHEA-COMP:14737"/>
        <dbReference type="Rhea" id="RHEA-COMP:14739"/>
        <dbReference type="ChEBI" id="CHEBI:13193"/>
        <dbReference type="ChEBI" id="CHEBI:15378"/>
        <dbReference type="ChEBI" id="CHEBI:17319"/>
        <dbReference type="ChEBI" id="CHEBI:17499"/>
        <dbReference type="ChEBI" id="CHEBI:29917"/>
        <dbReference type="ChEBI" id="CHEBI:57844"/>
        <dbReference type="ChEBI" id="CHEBI:57856"/>
        <dbReference type="ChEBI" id="CHEBI:59789"/>
        <dbReference type="ChEBI" id="CHEBI:64428"/>
        <dbReference type="ChEBI" id="CHEBI:74415"/>
        <dbReference type="ChEBI" id="CHEBI:74417"/>
        <dbReference type="EC" id="2.8.4.3"/>
    </reaction>
</comment>
<dbReference type="PROSITE" id="PS51918">
    <property type="entry name" value="RADICAL_SAM"/>
    <property type="match status" value="1"/>
</dbReference>
<dbReference type="Pfam" id="PF04055">
    <property type="entry name" value="Radical_SAM"/>
    <property type="match status" value="1"/>
</dbReference>
<dbReference type="Gene3D" id="3.80.30.20">
    <property type="entry name" value="tm_1862 like domain"/>
    <property type="match status" value="1"/>
</dbReference>
<dbReference type="InterPro" id="IPR020612">
    <property type="entry name" value="Methylthiotransferase_CS"/>
</dbReference>
<evidence type="ECO:0000256" key="3">
    <source>
        <dbReference type="ARBA" id="ARBA00022485"/>
    </source>
</evidence>
<dbReference type="PROSITE" id="PS01278">
    <property type="entry name" value="MTTASE_RADICAL"/>
    <property type="match status" value="1"/>
</dbReference>
<evidence type="ECO:0000256" key="13">
    <source>
        <dbReference type="ARBA" id="ARBA00081141"/>
    </source>
</evidence>
<dbReference type="GO" id="GO:0005829">
    <property type="term" value="C:cytosol"/>
    <property type="evidence" value="ECO:0007669"/>
    <property type="project" value="TreeGrafter"/>
</dbReference>
<dbReference type="InterPro" id="IPR023404">
    <property type="entry name" value="rSAM_horseshoe"/>
</dbReference>
<dbReference type="PANTHER" id="PTHR43020">
    <property type="entry name" value="CDK5 REGULATORY SUBUNIT-ASSOCIATED PROTEIN 1"/>
    <property type="match status" value="1"/>
</dbReference>
<evidence type="ECO:0000256" key="11">
    <source>
        <dbReference type="ARBA" id="ARBA00068570"/>
    </source>
</evidence>
<dbReference type="InterPro" id="IPR013848">
    <property type="entry name" value="Methylthiotransferase_N"/>
</dbReference>